<dbReference type="AlphaFoldDB" id="A0A329YAF4"/>
<comment type="caution">
    <text evidence="1">The sequence shown here is derived from an EMBL/GenBank/DDBJ whole genome shotgun (WGS) entry which is preliminary data.</text>
</comment>
<accession>A0A329YAF4</accession>
<reference evidence="1 2" key="1">
    <citation type="submission" date="2018-06" db="EMBL/GenBank/DDBJ databases">
        <title>Whole Genome Sequence of an efficient microsymbiont, Rhizobium tropici.</title>
        <authorList>
            <person name="Srinivasan R."/>
            <person name="Singh H.V."/>
            <person name="Srivastava R."/>
            <person name="Kumari B."/>
            <person name="Radhakrishna A."/>
        </authorList>
    </citation>
    <scope>NUCLEOTIDE SEQUENCE [LARGE SCALE GENOMIC DNA]</scope>
    <source>
        <strain evidence="1 2">IGFRI Rhizo-19</strain>
    </source>
</reference>
<proteinExistence type="predicted"/>
<evidence type="ECO:0000313" key="1">
    <source>
        <dbReference type="EMBL" id="RAX41119.1"/>
    </source>
</evidence>
<name>A0A329YAF4_RHITR</name>
<gene>
    <name evidence="1" type="ORF">DQ393_13160</name>
</gene>
<dbReference type="Proteomes" id="UP000251205">
    <property type="component" value="Unassembled WGS sequence"/>
</dbReference>
<organism evidence="1 2">
    <name type="scientific">Rhizobium tropici</name>
    <dbReference type="NCBI Taxonomy" id="398"/>
    <lineage>
        <taxon>Bacteria</taxon>
        <taxon>Pseudomonadati</taxon>
        <taxon>Pseudomonadota</taxon>
        <taxon>Alphaproteobacteria</taxon>
        <taxon>Hyphomicrobiales</taxon>
        <taxon>Rhizobiaceae</taxon>
        <taxon>Rhizobium/Agrobacterium group</taxon>
        <taxon>Rhizobium</taxon>
    </lineage>
</organism>
<protein>
    <submittedName>
        <fullName evidence="1">Uncharacterized protein</fullName>
    </submittedName>
</protein>
<sequence>MVAAVGFPQVEITLPGKKEPVRAFSLEDIDRICGDAAGHQAVRAQAIVAFRKRQEAWDHLDDVLGYSRAEKAEIRSDRMEMKLADALMAMPATTLAGVAGKLDVILCGGEHFDKGPDFPSLQVSAALADLVRIGQALQPGQFMPGSDRLPEANVGAS</sequence>
<dbReference type="EMBL" id="QMKK01000033">
    <property type="protein sequence ID" value="RAX41119.1"/>
    <property type="molecule type" value="Genomic_DNA"/>
</dbReference>
<evidence type="ECO:0000313" key="2">
    <source>
        <dbReference type="Proteomes" id="UP000251205"/>
    </source>
</evidence>